<evidence type="ECO:0000256" key="2">
    <source>
        <dbReference type="ARBA" id="ARBA00010231"/>
    </source>
</evidence>
<dbReference type="InterPro" id="IPR005844">
    <property type="entry name" value="A-D-PHexomutase_a/b/a-I"/>
</dbReference>
<dbReference type="GO" id="GO:0008973">
    <property type="term" value="F:phosphopentomutase activity"/>
    <property type="evidence" value="ECO:0007669"/>
    <property type="project" value="TreeGrafter"/>
</dbReference>
<dbReference type="PROSITE" id="PS00710">
    <property type="entry name" value="PGM_PMM"/>
    <property type="match status" value="1"/>
</dbReference>
<dbReference type="InterPro" id="IPR005843">
    <property type="entry name" value="A-D-PHexomutase_C"/>
</dbReference>
<dbReference type="Gene3D" id="3.30.310.50">
    <property type="entry name" value="Alpha-D-phosphohexomutase, C-terminal domain"/>
    <property type="match status" value="1"/>
</dbReference>
<keyword evidence="3" id="KW-0597">Phosphoprotein</keyword>
<evidence type="ECO:0000256" key="7">
    <source>
        <dbReference type="RuleBase" id="RU004326"/>
    </source>
</evidence>
<reference evidence="12 13" key="1">
    <citation type="submission" date="2017-02" db="EMBL/GenBank/DDBJ databases">
        <title>Draft Genome Sequences of 'Candidatus Synechococcus spongiarum', Cyanobacterial Symbionts of the Mediterranean Sponge Aplysina aerophoba from two locations.</title>
        <authorList>
            <person name="Slaby B.M."/>
            <person name="Hentschel U."/>
        </authorList>
    </citation>
    <scope>NUCLEOTIDE SEQUENCE [LARGE SCALE GENOMIC DNA]</scope>
    <source>
        <strain evidence="12">LMB bulk15N</strain>
    </source>
</reference>
<dbReference type="InterPro" id="IPR016066">
    <property type="entry name" value="A-D-PHexomutase_CS"/>
</dbReference>
<organism evidence="12 13">
    <name type="scientific">Candidatus Synechococcus spongiarum LMB bulk15N</name>
    <dbReference type="NCBI Taxonomy" id="1943583"/>
    <lineage>
        <taxon>Bacteria</taxon>
        <taxon>Bacillati</taxon>
        <taxon>Cyanobacteriota</taxon>
        <taxon>Cyanophyceae</taxon>
        <taxon>Synechococcales</taxon>
        <taxon>Synechococcaceae</taxon>
        <taxon>Synechococcus</taxon>
    </lineage>
</organism>
<evidence type="ECO:0000256" key="1">
    <source>
        <dbReference type="ARBA" id="ARBA00001946"/>
    </source>
</evidence>
<comment type="similarity">
    <text evidence="2 7">Belongs to the phosphohexose mutase family.</text>
</comment>
<evidence type="ECO:0000256" key="4">
    <source>
        <dbReference type="ARBA" id="ARBA00022723"/>
    </source>
</evidence>
<comment type="caution">
    <text evidence="12">The sequence shown here is derived from an EMBL/GenBank/DDBJ whole genome shotgun (WGS) entry which is preliminary data.</text>
</comment>
<gene>
    <name evidence="12" type="ORF">BV53_04880</name>
</gene>
<keyword evidence="6" id="KW-0413">Isomerase</keyword>
<feature type="domain" description="Alpha-D-phosphohexomutase C-terminal" evidence="8">
    <location>
        <begin position="448"/>
        <end position="476"/>
    </location>
</feature>
<feature type="domain" description="Alpha-D-phosphohexomutase alpha/beta/alpha" evidence="11">
    <location>
        <begin position="286"/>
        <end position="388"/>
    </location>
</feature>
<dbReference type="AlphaFoldDB" id="A0A1T1D1W9"/>
<dbReference type="EMBL" id="MWLE01000067">
    <property type="protein sequence ID" value="OOV34851.1"/>
    <property type="molecule type" value="Genomic_DNA"/>
</dbReference>
<dbReference type="Gene3D" id="3.40.120.10">
    <property type="entry name" value="Alpha-D-Glucose-1,6-Bisphosphate, subunit A, domain 3"/>
    <property type="match status" value="3"/>
</dbReference>
<evidence type="ECO:0000256" key="3">
    <source>
        <dbReference type="ARBA" id="ARBA00022553"/>
    </source>
</evidence>
<feature type="domain" description="Alpha-D-phosphohexomutase alpha/beta/alpha" evidence="9">
    <location>
        <begin position="15"/>
        <end position="149"/>
    </location>
</feature>
<keyword evidence="5 7" id="KW-0460">Magnesium</keyword>
<dbReference type="InterPro" id="IPR036900">
    <property type="entry name" value="A-D-PHexomutase_C_sf"/>
</dbReference>
<evidence type="ECO:0000256" key="5">
    <source>
        <dbReference type="ARBA" id="ARBA00022842"/>
    </source>
</evidence>
<dbReference type="InterPro" id="IPR016055">
    <property type="entry name" value="A-D-PHexomutase_a/b/a-I/II/III"/>
</dbReference>
<evidence type="ECO:0000313" key="13">
    <source>
        <dbReference type="Proteomes" id="UP000242590"/>
    </source>
</evidence>
<dbReference type="GO" id="GO:0005975">
    <property type="term" value="P:carbohydrate metabolic process"/>
    <property type="evidence" value="ECO:0007669"/>
    <property type="project" value="InterPro"/>
</dbReference>
<dbReference type="Proteomes" id="UP000242590">
    <property type="component" value="Unassembled WGS sequence"/>
</dbReference>
<dbReference type="InterPro" id="IPR005846">
    <property type="entry name" value="A-D-PHexomutase_a/b/a-III"/>
</dbReference>
<dbReference type="GO" id="GO:0000287">
    <property type="term" value="F:magnesium ion binding"/>
    <property type="evidence" value="ECO:0007669"/>
    <property type="project" value="InterPro"/>
</dbReference>
<dbReference type="PANTHER" id="PTHR45745:SF1">
    <property type="entry name" value="PHOSPHOGLUCOMUTASE 2B-RELATED"/>
    <property type="match status" value="1"/>
</dbReference>
<dbReference type="Pfam" id="PF02878">
    <property type="entry name" value="PGM_PMM_I"/>
    <property type="match status" value="1"/>
</dbReference>
<name>A0A1T1D1W9_9SYNE</name>
<dbReference type="PANTHER" id="PTHR45745">
    <property type="entry name" value="PHOSPHOMANNOMUTASE 45A"/>
    <property type="match status" value="1"/>
</dbReference>
<dbReference type="SUPFAM" id="SSF55957">
    <property type="entry name" value="Phosphoglucomutase, C-terminal domain"/>
    <property type="match status" value="1"/>
</dbReference>
<feature type="domain" description="Alpha-D-phosphohexomutase alpha/beta/alpha" evidence="10">
    <location>
        <begin position="170"/>
        <end position="275"/>
    </location>
</feature>
<evidence type="ECO:0000313" key="12">
    <source>
        <dbReference type="EMBL" id="OOV34851.1"/>
    </source>
</evidence>
<accession>A0A1T1D1W9</accession>
<proteinExistence type="inferred from homology"/>
<sequence>MSLLPLTQSAAGPIRFGTDGWRGVLGVDVTAATVLQVAVAAAQELAATAPENLDSQEVLIGFDRRFLAPELAELAAAAVQDCHLLPLLTTGPTPTPTMSWAVRQRQALGALILTASHNPPEWLGLKIKGPFGGSVESTFTARVERRLRAGSVISPGPGPTSISRFDAWTPYLAALSRLVDCRMLRQRLQHLGWQVLVDPMHGAAAGGLPRLLGDAVVEIRSGRDPLFGGHAPEPLAPNLQELIHKMQVATATGQTVVGLAFDGDGDRLAAVDETGAFCSTQLLIPLLIDHLGRDPTQPGVVVKTVSGSDLMVTVAKNHGRRVVETAVGFKHIAAVMRQEAVLLGGEESGGVGFGHHMPERDGLLAALLVLEALVTAEQPLGQHLTALQQRSGLQLHYDRLDLHLGDPATRNRLLKALEQQPPQTIAGEPVTDINHQDGIKLRLGKGLGHWLMLRFSGTEPLLRLYCEAPTPEQVRTTLAWAEAFVQGA</sequence>
<dbReference type="InterPro" id="IPR005841">
    <property type="entry name" value="Alpha-D-phosphohexomutase_SF"/>
</dbReference>
<dbReference type="SUPFAM" id="SSF53738">
    <property type="entry name" value="Phosphoglucomutase, first 3 domains"/>
    <property type="match status" value="3"/>
</dbReference>
<evidence type="ECO:0000259" key="10">
    <source>
        <dbReference type="Pfam" id="PF02879"/>
    </source>
</evidence>
<evidence type="ECO:0000259" key="8">
    <source>
        <dbReference type="Pfam" id="PF00408"/>
    </source>
</evidence>
<dbReference type="RefSeq" id="WP_078232300.1">
    <property type="nucleotide sequence ID" value="NZ_MWLE01000067.1"/>
</dbReference>
<evidence type="ECO:0000259" key="9">
    <source>
        <dbReference type="Pfam" id="PF02878"/>
    </source>
</evidence>
<evidence type="ECO:0000259" key="11">
    <source>
        <dbReference type="Pfam" id="PF02880"/>
    </source>
</evidence>
<evidence type="ECO:0000256" key="6">
    <source>
        <dbReference type="ARBA" id="ARBA00023235"/>
    </source>
</evidence>
<dbReference type="Pfam" id="PF02880">
    <property type="entry name" value="PGM_PMM_III"/>
    <property type="match status" value="1"/>
</dbReference>
<comment type="cofactor">
    <cofactor evidence="1">
        <name>Mg(2+)</name>
        <dbReference type="ChEBI" id="CHEBI:18420"/>
    </cofactor>
</comment>
<keyword evidence="4 7" id="KW-0479">Metal-binding</keyword>
<dbReference type="PRINTS" id="PR00509">
    <property type="entry name" value="PGMPMM"/>
</dbReference>
<dbReference type="GO" id="GO:0006166">
    <property type="term" value="P:purine ribonucleoside salvage"/>
    <property type="evidence" value="ECO:0007669"/>
    <property type="project" value="TreeGrafter"/>
</dbReference>
<protein>
    <submittedName>
        <fullName evidence="12">Phosphoglucosamine mutase</fullName>
    </submittedName>
</protein>
<dbReference type="Pfam" id="PF02879">
    <property type="entry name" value="PGM_PMM_II"/>
    <property type="match status" value="1"/>
</dbReference>
<dbReference type="OrthoDB" id="9806956at2"/>
<dbReference type="InterPro" id="IPR005845">
    <property type="entry name" value="A-D-PHexomutase_a/b/a-II"/>
</dbReference>
<dbReference type="Pfam" id="PF00408">
    <property type="entry name" value="PGM_PMM_IV"/>
    <property type="match status" value="1"/>
</dbReference>